<comment type="caution">
    <text evidence="1">The sequence shown here is derived from an EMBL/GenBank/DDBJ whole genome shotgun (WGS) entry which is preliminary data.</text>
</comment>
<dbReference type="EMBL" id="CM046391">
    <property type="protein sequence ID" value="KAI8559817.1"/>
    <property type="molecule type" value="Genomic_DNA"/>
</dbReference>
<evidence type="ECO:0000313" key="2">
    <source>
        <dbReference type="Proteomes" id="UP001062846"/>
    </source>
</evidence>
<name>A0ACC0P4B0_RHOML</name>
<gene>
    <name evidence="1" type="ORF">RHMOL_Rhmol04G0204300</name>
</gene>
<dbReference type="Proteomes" id="UP001062846">
    <property type="component" value="Chromosome 4"/>
</dbReference>
<organism evidence="1 2">
    <name type="scientific">Rhododendron molle</name>
    <name type="common">Chinese azalea</name>
    <name type="synonym">Azalea mollis</name>
    <dbReference type="NCBI Taxonomy" id="49168"/>
    <lineage>
        <taxon>Eukaryota</taxon>
        <taxon>Viridiplantae</taxon>
        <taxon>Streptophyta</taxon>
        <taxon>Embryophyta</taxon>
        <taxon>Tracheophyta</taxon>
        <taxon>Spermatophyta</taxon>
        <taxon>Magnoliopsida</taxon>
        <taxon>eudicotyledons</taxon>
        <taxon>Gunneridae</taxon>
        <taxon>Pentapetalae</taxon>
        <taxon>asterids</taxon>
        <taxon>Ericales</taxon>
        <taxon>Ericaceae</taxon>
        <taxon>Ericoideae</taxon>
        <taxon>Rhodoreae</taxon>
        <taxon>Rhododendron</taxon>
    </lineage>
</organism>
<evidence type="ECO:0000313" key="1">
    <source>
        <dbReference type="EMBL" id="KAI8559817.1"/>
    </source>
</evidence>
<accession>A0ACC0P4B0</accession>
<proteinExistence type="predicted"/>
<reference evidence="1" key="1">
    <citation type="submission" date="2022-02" db="EMBL/GenBank/DDBJ databases">
        <title>Plant Genome Project.</title>
        <authorList>
            <person name="Zhang R.-G."/>
        </authorList>
    </citation>
    <scope>NUCLEOTIDE SEQUENCE</scope>
    <source>
        <strain evidence="1">AT1</strain>
    </source>
</reference>
<protein>
    <submittedName>
        <fullName evidence="1">Uncharacterized protein</fullName>
    </submittedName>
</protein>
<keyword evidence="2" id="KW-1185">Reference proteome</keyword>
<sequence length="203" mass="23331">MRAAVERERRGKGHVKHRASRPVVGGPPELPWKVKVVDSQGNLAEVQLVPVRVEPAAVTVQVPVEWVNEAVRRMLALENVVRRAASGMPLELRYPASTSQAIAPRRIQVYKTIHSLLLSMLTIHICSRYMTCIDDSSKLIDSFLFDRMHRDGRLLKRERDLHQKQKLLHLWPLHDDKPGAHSLSQQAKRQPRRWWRTRKSGTG</sequence>